<dbReference type="STRING" id="29367.CLPUN_37260"/>
<dbReference type="EMBL" id="LZZM01000195">
    <property type="protein sequence ID" value="OOM74708.1"/>
    <property type="molecule type" value="Genomic_DNA"/>
</dbReference>
<feature type="transmembrane region" description="Helical" evidence="1">
    <location>
        <begin position="40"/>
        <end position="59"/>
    </location>
</feature>
<gene>
    <name evidence="2" type="ORF">CLPUN_37260</name>
</gene>
<accession>A0A1S8TAE2</accession>
<evidence type="ECO:0000313" key="2">
    <source>
        <dbReference type="EMBL" id="OOM74708.1"/>
    </source>
</evidence>
<dbReference type="AlphaFoldDB" id="A0A1S8TAE2"/>
<evidence type="ECO:0000313" key="3">
    <source>
        <dbReference type="Proteomes" id="UP000190890"/>
    </source>
</evidence>
<keyword evidence="1" id="KW-1133">Transmembrane helix</keyword>
<name>A0A1S8TAE2_9CLOT</name>
<keyword evidence="1" id="KW-0812">Transmembrane</keyword>
<protein>
    <submittedName>
        <fullName evidence="2">Uncharacterized protein</fullName>
    </submittedName>
</protein>
<organism evidence="2 3">
    <name type="scientific">Clostridium puniceum</name>
    <dbReference type="NCBI Taxonomy" id="29367"/>
    <lineage>
        <taxon>Bacteria</taxon>
        <taxon>Bacillati</taxon>
        <taxon>Bacillota</taxon>
        <taxon>Clostridia</taxon>
        <taxon>Eubacteriales</taxon>
        <taxon>Clostridiaceae</taxon>
        <taxon>Clostridium</taxon>
    </lineage>
</organism>
<proteinExistence type="predicted"/>
<keyword evidence="3" id="KW-1185">Reference proteome</keyword>
<feature type="transmembrane region" description="Helical" evidence="1">
    <location>
        <begin position="71"/>
        <end position="99"/>
    </location>
</feature>
<comment type="caution">
    <text evidence="2">The sequence shown here is derived from an EMBL/GenBank/DDBJ whole genome shotgun (WGS) entry which is preliminary data.</text>
</comment>
<reference evidence="2 3" key="1">
    <citation type="submission" date="2016-05" db="EMBL/GenBank/DDBJ databases">
        <title>Microbial solvent formation.</title>
        <authorList>
            <person name="Poehlein A."/>
            <person name="Montoya Solano J.D."/>
            <person name="Flitsch S."/>
            <person name="Krabben P."/>
            <person name="Duerre P."/>
            <person name="Daniel R."/>
        </authorList>
    </citation>
    <scope>NUCLEOTIDE SEQUENCE [LARGE SCALE GENOMIC DNA]</scope>
    <source>
        <strain evidence="2 3">DSM 2619</strain>
    </source>
</reference>
<sequence>MFCKNCGQEIDNNADVCIYCGIATGKSESPFNKKDVPSHLPGLAGCCFPLVGIILYFFWKDEKPRSASLVIKWTLAGIALSIIFSILYVLFIVLLGVLASYY</sequence>
<dbReference type="Proteomes" id="UP000190890">
    <property type="component" value="Unassembled WGS sequence"/>
</dbReference>
<evidence type="ECO:0000256" key="1">
    <source>
        <dbReference type="SAM" id="Phobius"/>
    </source>
</evidence>
<dbReference type="RefSeq" id="WP_077848732.1">
    <property type="nucleotide sequence ID" value="NZ_LZZM01000195.1"/>
</dbReference>
<keyword evidence="1" id="KW-0472">Membrane</keyword>
<dbReference type="OrthoDB" id="90521at2"/>